<keyword evidence="2" id="KW-0238">DNA-binding</keyword>
<dbReference type="SUPFAM" id="SSF46894">
    <property type="entry name" value="C-terminal effector domain of the bipartite response regulators"/>
    <property type="match status" value="1"/>
</dbReference>
<organism evidence="5 6">
    <name type="scientific">Microbacterium oleivorans</name>
    <dbReference type="NCBI Taxonomy" id="273677"/>
    <lineage>
        <taxon>Bacteria</taxon>
        <taxon>Bacillati</taxon>
        <taxon>Actinomycetota</taxon>
        <taxon>Actinomycetes</taxon>
        <taxon>Micrococcales</taxon>
        <taxon>Microbacteriaceae</taxon>
        <taxon>Microbacterium</taxon>
    </lineage>
</organism>
<dbReference type="CDD" id="cd06170">
    <property type="entry name" value="LuxR_C_like"/>
    <property type="match status" value="1"/>
</dbReference>
<dbReference type="EMBL" id="SMZX01000001">
    <property type="protein sequence ID" value="TDL45554.1"/>
    <property type="molecule type" value="Genomic_DNA"/>
</dbReference>
<dbReference type="Proteomes" id="UP000295633">
    <property type="component" value="Unassembled WGS sequence"/>
</dbReference>
<gene>
    <name evidence="5" type="ORF">E2R54_03610</name>
</gene>
<dbReference type="RefSeq" id="WP_133398728.1">
    <property type="nucleotide sequence ID" value="NZ_SMZX01000001.1"/>
</dbReference>
<evidence type="ECO:0000259" key="4">
    <source>
        <dbReference type="PROSITE" id="PS50043"/>
    </source>
</evidence>
<accession>A0A4R5YJJ0</accession>
<comment type="caution">
    <text evidence="5">The sequence shown here is derived from an EMBL/GenBank/DDBJ whole genome shotgun (WGS) entry which is preliminary data.</text>
</comment>
<dbReference type="PANTHER" id="PTHR44688">
    <property type="entry name" value="DNA-BINDING TRANSCRIPTIONAL ACTIVATOR DEVR_DOSR"/>
    <property type="match status" value="1"/>
</dbReference>
<dbReference type="PROSITE" id="PS50043">
    <property type="entry name" value="HTH_LUXR_2"/>
    <property type="match status" value="1"/>
</dbReference>
<dbReference type="PANTHER" id="PTHR44688:SF16">
    <property type="entry name" value="DNA-BINDING TRANSCRIPTIONAL ACTIVATOR DEVR_DOSR"/>
    <property type="match status" value="1"/>
</dbReference>
<dbReference type="SMART" id="SM00421">
    <property type="entry name" value="HTH_LUXR"/>
    <property type="match status" value="1"/>
</dbReference>
<keyword evidence="1" id="KW-0805">Transcription regulation</keyword>
<keyword evidence="3" id="KW-0804">Transcription</keyword>
<proteinExistence type="predicted"/>
<dbReference type="GO" id="GO:0006355">
    <property type="term" value="P:regulation of DNA-templated transcription"/>
    <property type="evidence" value="ECO:0007669"/>
    <property type="project" value="InterPro"/>
</dbReference>
<dbReference type="InterPro" id="IPR036388">
    <property type="entry name" value="WH-like_DNA-bd_sf"/>
</dbReference>
<dbReference type="PRINTS" id="PR00038">
    <property type="entry name" value="HTHLUXR"/>
</dbReference>
<reference evidence="5 6" key="1">
    <citation type="submission" date="2019-03" db="EMBL/GenBank/DDBJ databases">
        <title>Genome Sequencing and Assembly of Various Microbes Isolated from Partially Reclaimed Soil and Acid Mine Drainage (AMD) Site.</title>
        <authorList>
            <person name="Steinbock B."/>
            <person name="Bechtold R."/>
            <person name="Sevigny J.L."/>
            <person name="Thomas D."/>
            <person name="Cuthill L.R."/>
            <person name="Aveiro Johannsen E.J."/>
            <person name="Thomas K."/>
            <person name="Ghosh A."/>
        </authorList>
    </citation>
    <scope>NUCLEOTIDE SEQUENCE [LARGE SCALE GENOMIC DNA]</scope>
    <source>
        <strain evidence="5 6">F-B2</strain>
    </source>
</reference>
<protein>
    <submittedName>
        <fullName evidence="5">LuxR family transcriptional regulator</fullName>
    </submittedName>
</protein>
<name>A0A4R5YJJ0_9MICO</name>
<feature type="domain" description="HTH luxR-type" evidence="4">
    <location>
        <begin position="742"/>
        <end position="807"/>
    </location>
</feature>
<evidence type="ECO:0000256" key="3">
    <source>
        <dbReference type="ARBA" id="ARBA00023163"/>
    </source>
</evidence>
<evidence type="ECO:0000256" key="2">
    <source>
        <dbReference type="ARBA" id="ARBA00023125"/>
    </source>
</evidence>
<evidence type="ECO:0000313" key="6">
    <source>
        <dbReference type="Proteomes" id="UP000295633"/>
    </source>
</evidence>
<dbReference type="GO" id="GO:0003677">
    <property type="term" value="F:DNA binding"/>
    <property type="evidence" value="ECO:0007669"/>
    <property type="project" value="UniProtKB-KW"/>
</dbReference>
<dbReference type="Gene3D" id="1.10.10.10">
    <property type="entry name" value="Winged helix-like DNA-binding domain superfamily/Winged helix DNA-binding domain"/>
    <property type="match status" value="1"/>
</dbReference>
<dbReference type="InterPro" id="IPR000792">
    <property type="entry name" value="Tscrpt_reg_LuxR_C"/>
</dbReference>
<sequence>MALAAMSADLPPSLLLWPQLALAHVEEELSAETRPARLVVVGAAGSGKSPLLDEIALRVTHVEHTLFVDDAHLLTDDQVRVLDRHLDDPGAGLIIGCRPWPWTPALTALIRRIEQSRPALAVGQVDTEDVVRAVERAGRSIDTGCIGAIVRMAASVTWLVQQALTAHGDGYCSDPSHERIIRAVGEVIALRIDTLEPSVAAVVRRASLGGDEDLPAATDAAVATALAIGHAEGLLLRGGRPVPIVRTTVTRTTPVAQLIEAMDTSAIPSLDAEVASSLGHHVDARLARVLQAHADQAATHDLGRATELYDAALAAGADPNRIALRKARMAWDRGDIDEAASLVDEVALSATGDDHSEALRILGSAWSARGFLRASAMTYRAQPGDDFLLHAQGAVASFGTGDPAPLLTAVERLNAGTGGVPTTLRVAHAKLMRGLAASLSWPSGGAFDELVRASETYGDSAEDGPVPELPAVIAAIGAINLGELQTAANLLGDALMDDHGGPWARSRLLLWAAWVAVHRQHPEESVARLADVDASFLPLSSREILIRDAVMLAHVRRYGSIDELRALWMRVRDDVRHVEPDLFLLHPLREFIETAPVFDDSERVAPALDALNGILHGLGNPLMWSVPLTWSSFQRALLARDSHSQAQTVRALAAVARESRLAGALSAAATEWSRNRVDEGAAERVEDVASRLAEMGLGWEGARLAIALSERSRDRRAGTRLAAFARTLHPNAAPGTTSDDVALGDSGLLSAREREVAALVLSGMTYAEIGEAIFMSPRTAEHHIARIRRRLGATSRTDLIAKLQAIVGSEEGGTDSSAGR</sequence>
<dbReference type="InterPro" id="IPR016032">
    <property type="entry name" value="Sig_transdc_resp-reg_C-effctor"/>
</dbReference>
<dbReference type="AlphaFoldDB" id="A0A4R5YJJ0"/>
<evidence type="ECO:0000256" key="1">
    <source>
        <dbReference type="ARBA" id="ARBA00023015"/>
    </source>
</evidence>
<dbReference type="Pfam" id="PF00196">
    <property type="entry name" value="GerE"/>
    <property type="match status" value="1"/>
</dbReference>
<evidence type="ECO:0000313" key="5">
    <source>
        <dbReference type="EMBL" id="TDL45554.1"/>
    </source>
</evidence>